<dbReference type="VEuPathDB" id="FungiDB:BCV72DRAFT_207714"/>
<reference evidence="2" key="1">
    <citation type="journal article" date="2016" name="Proc. Natl. Acad. Sci. U.S.A.">
        <title>Lipid metabolic changes in an early divergent fungus govern the establishment of a mutualistic symbiosis with endobacteria.</title>
        <authorList>
            <person name="Lastovetsky O.A."/>
            <person name="Gaspar M.L."/>
            <person name="Mondo S.J."/>
            <person name="LaButti K.M."/>
            <person name="Sandor L."/>
            <person name="Grigoriev I.V."/>
            <person name="Henry S.A."/>
            <person name="Pawlowska T.E."/>
        </authorList>
    </citation>
    <scope>NUCLEOTIDE SEQUENCE [LARGE SCALE GENOMIC DNA]</scope>
    <source>
        <strain evidence="2">ATCC 52814</strain>
    </source>
</reference>
<feature type="domain" description="SET" evidence="1">
    <location>
        <begin position="16"/>
        <end position="228"/>
    </location>
</feature>
<dbReference type="InterPro" id="IPR046341">
    <property type="entry name" value="SET_dom_sf"/>
</dbReference>
<dbReference type="EMBL" id="KV921926">
    <property type="protein sequence ID" value="ORE06304.1"/>
    <property type="molecule type" value="Genomic_DNA"/>
</dbReference>
<dbReference type="InterPro" id="IPR050600">
    <property type="entry name" value="SETD3_SETD6_MTase"/>
</dbReference>
<dbReference type="OrthoDB" id="42889at2759"/>
<evidence type="ECO:0000259" key="1">
    <source>
        <dbReference type="PROSITE" id="PS50280"/>
    </source>
</evidence>
<dbReference type="Proteomes" id="UP000242414">
    <property type="component" value="Unassembled WGS sequence"/>
</dbReference>
<dbReference type="GO" id="GO:0016279">
    <property type="term" value="F:protein-lysine N-methyltransferase activity"/>
    <property type="evidence" value="ECO:0007669"/>
    <property type="project" value="TreeGrafter"/>
</dbReference>
<name>A0A1X0R2T6_RHIZD</name>
<protein>
    <submittedName>
        <fullName evidence="2">SET domain-containing protein</fullName>
    </submittedName>
</protein>
<proteinExistence type="predicted"/>
<dbReference type="PANTHER" id="PTHR13271">
    <property type="entry name" value="UNCHARACTERIZED PUTATIVE METHYLTRANSFERASE"/>
    <property type="match status" value="1"/>
</dbReference>
<dbReference type="SUPFAM" id="SSF82199">
    <property type="entry name" value="SET domain"/>
    <property type="match status" value="1"/>
</dbReference>
<organism evidence="2">
    <name type="scientific">Rhizopus microsporus var. microsporus</name>
    <dbReference type="NCBI Taxonomy" id="86635"/>
    <lineage>
        <taxon>Eukaryota</taxon>
        <taxon>Fungi</taxon>
        <taxon>Fungi incertae sedis</taxon>
        <taxon>Mucoromycota</taxon>
        <taxon>Mucoromycotina</taxon>
        <taxon>Mucoromycetes</taxon>
        <taxon>Mucorales</taxon>
        <taxon>Mucorineae</taxon>
        <taxon>Rhizopodaceae</taxon>
        <taxon>Rhizopus</taxon>
    </lineage>
</organism>
<gene>
    <name evidence="2" type="ORF">BCV72DRAFT_207714</name>
</gene>
<dbReference type="Gene3D" id="3.90.1410.10">
    <property type="entry name" value="set domain protein methyltransferase, domain 1"/>
    <property type="match status" value="1"/>
</dbReference>
<dbReference type="PROSITE" id="PS50280">
    <property type="entry name" value="SET"/>
    <property type="match status" value="1"/>
</dbReference>
<evidence type="ECO:0000313" key="2">
    <source>
        <dbReference type="EMBL" id="ORE06304.1"/>
    </source>
</evidence>
<dbReference type="Pfam" id="PF00856">
    <property type="entry name" value="SET"/>
    <property type="match status" value="1"/>
</dbReference>
<dbReference type="AlphaFoldDB" id="A0A1X0R2T6"/>
<accession>A0A1X0R2T6</accession>
<sequence>MEAHSKRSTLEKVNEQRHVFKKDSYTPKIDLHGEGCVYTTDTVKESEQFATVPFKICITEKVARKALPTLTDFSGRVVQSLFLLLQKNLGERSFYYPYINILPKRIVTAMHFDEEDMAYLQKTNMELAVRERKAALQSEFTRLLEHLPENVHKEDVRCMYSSRAFPYKLIDPSSTEESEVLFPLVDALNHKPNTKITWSRSGDSETGSLTFVAGQEYQVGDEIFNNYGPKVSHMSSLSFCLTHYYI</sequence>
<dbReference type="InterPro" id="IPR001214">
    <property type="entry name" value="SET_dom"/>
</dbReference>